<organism evidence="3 4">
    <name type="scientific">Ophiocordyceps polyrhachis-furcata BCC 54312</name>
    <dbReference type="NCBI Taxonomy" id="1330021"/>
    <lineage>
        <taxon>Eukaryota</taxon>
        <taxon>Fungi</taxon>
        <taxon>Dikarya</taxon>
        <taxon>Ascomycota</taxon>
        <taxon>Pezizomycotina</taxon>
        <taxon>Sordariomycetes</taxon>
        <taxon>Hypocreomycetidae</taxon>
        <taxon>Hypocreales</taxon>
        <taxon>Ophiocordycipitaceae</taxon>
        <taxon>Ophiocordyceps</taxon>
    </lineage>
</organism>
<feature type="signal peptide" evidence="1">
    <location>
        <begin position="1"/>
        <end position="22"/>
    </location>
</feature>
<dbReference type="InterPro" id="IPR039279">
    <property type="entry name" value="QRT3-like"/>
</dbReference>
<dbReference type="PANTHER" id="PTHR33928">
    <property type="entry name" value="POLYGALACTURONASE QRT3"/>
    <property type="match status" value="1"/>
</dbReference>
<feature type="domain" description="Rhamnogalacturonase A/B/Epimerase-like pectate lyase" evidence="2">
    <location>
        <begin position="418"/>
        <end position="476"/>
    </location>
</feature>
<name>A0A367LFY9_9HYPO</name>
<dbReference type="Pfam" id="PF12708">
    <property type="entry name" value="Pect-lyase_RHGA_epim"/>
    <property type="match status" value="2"/>
</dbReference>
<dbReference type="SUPFAM" id="SSF51126">
    <property type="entry name" value="Pectin lyase-like"/>
    <property type="match status" value="2"/>
</dbReference>
<dbReference type="EMBL" id="LKCN02000007">
    <property type="protein sequence ID" value="RCI13331.1"/>
    <property type="molecule type" value="Genomic_DNA"/>
</dbReference>
<dbReference type="GO" id="GO:0004650">
    <property type="term" value="F:polygalacturonase activity"/>
    <property type="evidence" value="ECO:0007669"/>
    <property type="project" value="InterPro"/>
</dbReference>
<reference evidence="3 4" key="1">
    <citation type="journal article" date="2015" name="BMC Genomics">
        <title>Insights from the genome of Ophiocordyceps polyrhachis-furcata to pathogenicity and host specificity in insect fungi.</title>
        <authorList>
            <person name="Wichadakul D."/>
            <person name="Kobmoo N."/>
            <person name="Ingsriswang S."/>
            <person name="Tangphatsornruang S."/>
            <person name="Chantasingh D."/>
            <person name="Luangsa-ard J.J."/>
            <person name="Eurwilaichitr L."/>
        </authorList>
    </citation>
    <scope>NUCLEOTIDE SEQUENCE [LARGE SCALE GENOMIC DNA]</scope>
    <source>
        <strain evidence="3 4">BCC 54312</strain>
    </source>
</reference>
<gene>
    <name evidence="3" type="ORF">L249_0320</name>
</gene>
<dbReference type="AlphaFoldDB" id="A0A367LFY9"/>
<comment type="caution">
    <text evidence="3">The sequence shown here is derived from an EMBL/GenBank/DDBJ whole genome shotgun (WGS) entry which is preliminary data.</text>
</comment>
<keyword evidence="1" id="KW-0732">Signal</keyword>
<dbReference type="PANTHER" id="PTHR33928:SF2">
    <property type="entry name" value="PECTATE LYASE SUPERFAMILY PROTEIN DOMAIN-CONTAINING PROTEIN-RELATED"/>
    <property type="match status" value="1"/>
</dbReference>
<dbReference type="OrthoDB" id="1046782at2759"/>
<protein>
    <recommendedName>
        <fullName evidence="2">Rhamnogalacturonase A/B/Epimerase-like pectate lyase domain-containing protein</fullName>
    </recommendedName>
</protein>
<evidence type="ECO:0000259" key="2">
    <source>
        <dbReference type="Pfam" id="PF12708"/>
    </source>
</evidence>
<dbReference type="FunFam" id="2.160.20.10:FF:000049">
    <property type="entry name" value="Putative exo-beta-1,3-glucanase"/>
    <property type="match status" value="1"/>
</dbReference>
<sequence>MFQLASTVALFLAVAVATPTFGGEVDLSRRHATAFWYPNMDHAGPYRGYAPDVDGAAEYQVYRAVRPADGQGIQEAINDDNGQRRHGQWLASQPRVVYIPPGTYELNKTLYMNTDTILMGDAIDPPVLKAAAGFSGTPILVSGTLPDLLADEAAESLTFVPIAQDPATGELGERSFAVGLKNLVLDTTNIPGGNGFTALYWGVAQGAQLQNMRIVMATPKGDNGHSGIHLGRGSTLGLSDVRVEYGLNGIWHDGHQQAAYKNIQFYKNKVGMLISAGNTITIMGSTFDSCGAGVRNTGGTPWIAVVDCTSINSGVSFETTCQPSFLLENFVKDTDSDMARGPQGTLLGPSRHVDRFVYGKAAGRGDPVYGPSTASSPRPPILAPGGKYPVIPAPTYADKAASDFINVKDPEQNGGNKVHGDDTADDAAALNAVLKYAAKEGRIAYFPFGNYRVESTVVIPPGSRIVGEAWATISGSGAYFKDETKPRPVVSVGEAGDVGVAQMQDLRFTVADVLPGAIIVQFNMAGRLPGDVALWNSLITVGGTRGASKLGEKCRDPSKECKAALLGLHFTRDSSAYVENVWNWVADHVTEDFDGGTSIAAKAGCLVESTKATWLHALGSEHWWLYQLNLRRARNVMVSLLQAETNYDQGANAKQLAPSPWKPDVSAWGDPDFGSCAEDDGRCRMGFATVVEGGSDVYSYGSAAWAFFSGPGYQGCGGQTCQGTMHWIKQTPKNLQVFGLCSKDADAIVRLADGSKVLMRDGFEGSWPESGGLVGRYTP</sequence>
<accession>A0A367LFY9</accession>
<evidence type="ECO:0000313" key="4">
    <source>
        <dbReference type="Proteomes" id="UP000253664"/>
    </source>
</evidence>
<dbReference type="Proteomes" id="UP000253664">
    <property type="component" value="Unassembled WGS sequence"/>
</dbReference>
<dbReference type="Gene3D" id="2.160.20.10">
    <property type="entry name" value="Single-stranded right-handed beta-helix, Pectin lyase-like"/>
    <property type="match status" value="2"/>
</dbReference>
<dbReference type="CDD" id="cd23668">
    <property type="entry name" value="GH55_beta13glucanase-like"/>
    <property type="match status" value="1"/>
</dbReference>
<dbReference type="InterPro" id="IPR011050">
    <property type="entry name" value="Pectin_lyase_fold/virulence"/>
</dbReference>
<evidence type="ECO:0000256" key="1">
    <source>
        <dbReference type="SAM" id="SignalP"/>
    </source>
</evidence>
<keyword evidence="4" id="KW-1185">Reference proteome</keyword>
<dbReference type="InterPro" id="IPR024535">
    <property type="entry name" value="RHGA/B-epi-like_pectate_lyase"/>
</dbReference>
<feature type="domain" description="Rhamnogalacturonase A/B/Epimerase-like pectate lyase" evidence="2">
    <location>
        <begin position="72"/>
        <end position="294"/>
    </location>
</feature>
<proteinExistence type="predicted"/>
<evidence type="ECO:0000313" key="3">
    <source>
        <dbReference type="EMBL" id="RCI13331.1"/>
    </source>
</evidence>
<dbReference type="STRING" id="1330021.A0A367LFY9"/>
<dbReference type="InterPro" id="IPR012334">
    <property type="entry name" value="Pectin_lyas_fold"/>
</dbReference>
<feature type="chain" id="PRO_5016753656" description="Rhamnogalacturonase A/B/Epimerase-like pectate lyase domain-containing protein" evidence="1">
    <location>
        <begin position="23"/>
        <end position="779"/>
    </location>
</feature>